<comment type="caution">
    <text evidence="1">The sequence shown here is derived from an EMBL/GenBank/DDBJ whole genome shotgun (WGS) entry which is preliminary data.</text>
</comment>
<reference evidence="1 2" key="1">
    <citation type="submission" date="2018-07" db="EMBL/GenBank/DDBJ databases">
        <title>Genomic Encyclopedia of Type Strains, Phase IV (KMG-IV): sequencing the most valuable type-strain genomes for metagenomic binning, comparative biology and taxonomic classification.</title>
        <authorList>
            <person name="Goeker M."/>
        </authorList>
    </citation>
    <scope>NUCLEOTIDE SEQUENCE [LARGE SCALE GENOMIC DNA]</scope>
    <source>
        <strain evidence="1 2">DSM 16500</strain>
    </source>
</reference>
<dbReference type="EMBL" id="QQAX01000007">
    <property type="protein sequence ID" value="RDI45206.1"/>
    <property type="molecule type" value="Genomic_DNA"/>
</dbReference>
<name>A0A370GPN1_9COXI</name>
<keyword evidence="2" id="KW-1185">Reference proteome</keyword>
<dbReference type="AlphaFoldDB" id="A0A370GPN1"/>
<gene>
    <name evidence="1" type="ORF">C8D86_10785</name>
</gene>
<organism evidence="1 2">
    <name type="scientific">Aquicella lusitana</name>
    <dbReference type="NCBI Taxonomy" id="254246"/>
    <lineage>
        <taxon>Bacteria</taxon>
        <taxon>Pseudomonadati</taxon>
        <taxon>Pseudomonadota</taxon>
        <taxon>Gammaproteobacteria</taxon>
        <taxon>Legionellales</taxon>
        <taxon>Coxiellaceae</taxon>
        <taxon>Aquicella</taxon>
    </lineage>
</organism>
<accession>A0A370GPN1</accession>
<protein>
    <submittedName>
        <fullName evidence="1">Uncharacterized protein</fullName>
    </submittedName>
</protein>
<dbReference type="RefSeq" id="WP_114834069.1">
    <property type="nucleotide sequence ID" value="NZ_LR699114.1"/>
</dbReference>
<evidence type="ECO:0000313" key="2">
    <source>
        <dbReference type="Proteomes" id="UP000254720"/>
    </source>
</evidence>
<proteinExistence type="predicted"/>
<sequence>MKKHKKRSDQIFYWDPSTGYSILDEFVDTFSNKKEVSYHYWYKHRPVDRLTGENLFLDHEALLKAIQNKTVTNYHHWYASRWMDIYSEKKTTLSGEDLKIAIFEKRVVKYATLQKRKAKAKQADKNDNLSVGQLETVPSSFSLPAEKTQINSQNDVEEETLATGNVLDDVTGIYSSNPMQGFPSMIALGTSSILVIDSEEAPPKRNNFQLFAAPTPTKTTEVTTKPQEARPRNLTFSPIEVVDSEEHPPKRYEQPRFFLPVDRSNPLWKIDAFLEEQIKNKR</sequence>
<dbReference type="Proteomes" id="UP000254720">
    <property type="component" value="Unassembled WGS sequence"/>
</dbReference>
<evidence type="ECO:0000313" key="1">
    <source>
        <dbReference type="EMBL" id="RDI45206.1"/>
    </source>
</evidence>